<evidence type="ECO:0000313" key="1">
    <source>
        <dbReference type="EMBL" id="RAH68405.1"/>
    </source>
</evidence>
<evidence type="ECO:0000313" key="2">
    <source>
        <dbReference type="Proteomes" id="UP000249661"/>
    </source>
</evidence>
<gene>
    <name evidence="1" type="ORF">BO66DRAFT_393186</name>
</gene>
<dbReference type="Proteomes" id="UP000249661">
    <property type="component" value="Unassembled WGS sequence"/>
</dbReference>
<name>A0ACD1H4R6_9EURO</name>
<reference evidence="1" key="1">
    <citation type="submission" date="2018-02" db="EMBL/GenBank/DDBJ databases">
        <title>The genomes of Aspergillus section Nigri reveals drivers in fungal speciation.</title>
        <authorList>
            <consortium name="DOE Joint Genome Institute"/>
            <person name="Vesth T.C."/>
            <person name="Nybo J."/>
            <person name="Theobald S."/>
            <person name="Brandl J."/>
            <person name="Frisvad J.C."/>
            <person name="Nielsen K.F."/>
            <person name="Lyhne E.K."/>
            <person name="Kogle M.E."/>
            <person name="Kuo A."/>
            <person name="Riley R."/>
            <person name="Clum A."/>
            <person name="Nolan M."/>
            <person name="Lipzen A."/>
            <person name="Salamov A."/>
            <person name="Henrissat B."/>
            <person name="Wiebenga A."/>
            <person name="De vries R.P."/>
            <person name="Grigoriev I.V."/>
            <person name="Mortensen U.H."/>
            <person name="Andersen M.R."/>
            <person name="Baker S.E."/>
        </authorList>
    </citation>
    <scope>NUCLEOTIDE SEQUENCE</scope>
    <source>
        <strain evidence="1">CBS 121060</strain>
    </source>
</reference>
<sequence length="153" mass="17487">MASRSLISHDNKNQHSRRECLNNVHACKDLLQSLRSPSKHKATRIPHNQAKSITAVSTGLFPRLRTILVYLEGAVTYKNTFAPSCGLELLLQVYGKPIVDRIFYALHQHKSNNARMIVYQLENELHDSVDTTQWQDDFAPTLMCFSYGYIPRA</sequence>
<keyword evidence="2" id="KW-1185">Reference proteome</keyword>
<accession>A0ACD1H4R6</accession>
<proteinExistence type="predicted"/>
<organism evidence="1 2">
    <name type="scientific">Aspergillus aculeatinus CBS 121060</name>
    <dbReference type="NCBI Taxonomy" id="1448322"/>
    <lineage>
        <taxon>Eukaryota</taxon>
        <taxon>Fungi</taxon>
        <taxon>Dikarya</taxon>
        <taxon>Ascomycota</taxon>
        <taxon>Pezizomycotina</taxon>
        <taxon>Eurotiomycetes</taxon>
        <taxon>Eurotiomycetidae</taxon>
        <taxon>Eurotiales</taxon>
        <taxon>Aspergillaceae</taxon>
        <taxon>Aspergillus</taxon>
        <taxon>Aspergillus subgen. Circumdati</taxon>
    </lineage>
</organism>
<dbReference type="EMBL" id="KZ824967">
    <property type="protein sequence ID" value="RAH68405.1"/>
    <property type="molecule type" value="Genomic_DNA"/>
</dbReference>
<protein>
    <submittedName>
        <fullName evidence="1">Uncharacterized protein</fullName>
    </submittedName>
</protein>